<dbReference type="RefSeq" id="XP_062877725.1">
    <property type="nucleotide sequence ID" value="XM_063021655.1"/>
</dbReference>
<keyword evidence="3" id="KW-1185">Reference proteome</keyword>
<keyword evidence="1" id="KW-1133">Transmembrane helix</keyword>
<gene>
    <name evidence="2" type="ORF">PUMCH_002654</name>
</gene>
<dbReference type="EMBL" id="CP138896">
    <property type="protein sequence ID" value="WPK25343.1"/>
    <property type="molecule type" value="Genomic_DNA"/>
</dbReference>
<evidence type="ECO:0000313" key="2">
    <source>
        <dbReference type="EMBL" id="WPK25343.1"/>
    </source>
</evidence>
<sequence>MTLLEVADTDMGSRRSEIPIPAFFLASRAYKPSNSGSLNTIALSTFALLVFVILESILLPLVPQALAMEKQLSLSKAGTAPAIADGPPPQFIEIPPQFLQPPAYAGQTFREIVFCDGLFGSDTKAFPSYDSYRLFKEYHSIFRSNDGFETAKADQNLARGLPLMVSKRSWSICGGDHKYLRLYEALPSPEARDRLYDKADDRKIADVRQKCYLRYTRFRMTMTDGTKVIFFYHNSLRILDFEFQGGRYRFSKTDNGYRTHFSYDLFLLHPQQPSLIDGMTNSEQIADSNPLLGSRTRYSFGMKPKGIKYQDLVSPYLMGKFQSCRSETFFSKTNKASTLMLFSPISGDTSTNTSVDLLSLQLTAAAIILKNHEYDMRSNNQAASNSATANANAATVLAISQG</sequence>
<dbReference type="KEGG" id="asau:88173718"/>
<organism evidence="2 3">
    <name type="scientific">Australozyma saopauloensis</name>
    <dbReference type="NCBI Taxonomy" id="291208"/>
    <lineage>
        <taxon>Eukaryota</taxon>
        <taxon>Fungi</taxon>
        <taxon>Dikarya</taxon>
        <taxon>Ascomycota</taxon>
        <taxon>Saccharomycotina</taxon>
        <taxon>Pichiomycetes</taxon>
        <taxon>Metschnikowiaceae</taxon>
        <taxon>Australozyma</taxon>
    </lineage>
</organism>
<dbReference type="GeneID" id="88173718"/>
<dbReference type="AlphaFoldDB" id="A0AAX4H9V3"/>
<feature type="transmembrane region" description="Helical" evidence="1">
    <location>
        <begin position="41"/>
        <end position="62"/>
    </location>
</feature>
<reference evidence="2 3" key="1">
    <citation type="submission" date="2023-10" db="EMBL/GenBank/DDBJ databases">
        <title>Draft Genome Sequence of Candida saopaulonensis from a very Premature Infant with Sepsis.</title>
        <authorList>
            <person name="Ning Y."/>
            <person name="Dai R."/>
            <person name="Xiao M."/>
            <person name="Xu Y."/>
            <person name="Yan Q."/>
            <person name="Zhang L."/>
        </authorList>
    </citation>
    <scope>NUCLEOTIDE SEQUENCE [LARGE SCALE GENOMIC DNA]</scope>
    <source>
        <strain evidence="2 3">19XY460</strain>
    </source>
</reference>
<protein>
    <submittedName>
        <fullName evidence="2">Uncharacterized protein</fullName>
    </submittedName>
</protein>
<proteinExistence type="predicted"/>
<evidence type="ECO:0000256" key="1">
    <source>
        <dbReference type="SAM" id="Phobius"/>
    </source>
</evidence>
<evidence type="ECO:0000313" key="3">
    <source>
        <dbReference type="Proteomes" id="UP001338582"/>
    </source>
</evidence>
<dbReference type="Proteomes" id="UP001338582">
    <property type="component" value="Chromosome 3"/>
</dbReference>
<accession>A0AAX4H9V3</accession>
<keyword evidence="1" id="KW-0472">Membrane</keyword>
<keyword evidence="1" id="KW-0812">Transmembrane</keyword>
<name>A0AAX4H9V3_9ASCO</name>